<keyword evidence="3" id="KW-1185">Reference proteome</keyword>
<accession>A0A8S0W2K3</accession>
<evidence type="ECO:0000256" key="1">
    <source>
        <dbReference type="SAM" id="Phobius"/>
    </source>
</evidence>
<comment type="caution">
    <text evidence="2">The sequence shown here is derived from an EMBL/GenBank/DDBJ whole genome shotgun (WGS) entry which is preliminary data.</text>
</comment>
<dbReference type="PANTHER" id="PTHR37471">
    <property type="entry name" value="UNNAMED PRODUCT"/>
    <property type="match status" value="1"/>
</dbReference>
<sequence>MSILYRQVSGNRRRGWSLFAGGWCSLINLVPPHHVGFPSKLFHATLLLQASTVVASDELSEASLPTTAMTDTPHDISEHPPPQRTRDLSFYVVFFCAVLPLWSAVPLAWLFAGYGLWLGRYHSYGVMGRALFFVACCEVVFSLYHLYLARRVSGPCPIGPGDPEEIQVAYARLLKTGLSNLPADGDDIETLVTDRPGSPAETIQQLERHDPRAIDFRHSIRTWFCKAPWSSIRTHEMKKWLYWAMYNADLPPQERIPTPHANAIDNALTLLQKRLGCKIEEGSNPDISPMRLTIDNTNILWRPLTFYAFVGSVNWLLRKLYNTWWDVEHGYYNGIEYLLRMPREWDPATSPRPVVFLHGLGLGLLQYHSVVSHLLDEFSDRPVLVPLQPQISQDLFHPHFLKPLSRTQMAERLAGLIQELGWATPSNESDMETEEDEVASTLMEKPQRGVTVVSHSNGSYVHAWMLKGYSEIIARSCFVDPVTFCSWEGDVCYNFFYRPCMTGMELIIRYFVGTEIGVANLLQRHFCWTSNSLWFEEIPSARDPSKTLFLLGGKDDIIHAERVKQYLTSHGVRKGLWYDPEGRHGQALMRGGKGLQQVLHWLTEHEH</sequence>
<dbReference type="OrthoDB" id="6431331at2759"/>
<gene>
    <name evidence="2" type="ORF">AAE3_LOCUS2071</name>
</gene>
<evidence type="ECO:0000313" key="2">
    <source>
        <dbReference type="EMBL" id="CAA7259834.1"/>
    </source>
</evidence>
<proteinExistence type="predicted"/>
<dbReference type="Proteomes" id="UP000467700">
    <property type="component" value="Unassembled WGS sequence"/>
</dbReference>
<keyword evidence="1" id="KW-0812">Transmembrane</keyword>
<feature type="transmembrane region" description="Helical" evidence="1">
    <location>
        <begin position="130"/>
        <end position="148"/>
    </location>
</feature>
<protein>
    <submittedName>
        <fullName evidence="2">Uncharacterized protein</fullName>
    </submittedName>
</protein>
<dbReference type="EMBL" id="CACVBS010000028">
    <property type="protein sequence ID" value="CAA7259834.1"/>
    <property type="molecule type" value="Genomic_DNA"/>
</dbReference>
<reference evidence="2 3" key="1">
    <citation type="submission" date="2020-01" db="EMBL/GenBank/DDBJ databases">
        <authorList>
            <person name="Gupta K D."/>
        </authorList>
    </citation>
    <scope>NUCLEOTIDE SEQUENCE [LARGE SCALE GENOMIC DNA]</scope>
</reference>
<feature type="transmembrane region" description="Helical" evidence="1">
    <location>
        <begin position="90"/>
        <end position="118"/>
    </location>
</feature>
<organism evidence="2 3">
    <name type="scientific">Cyclocybe aegerita</name>
    <name type="common">Black poplar mushroom</name>
    <name type="synonym">Agrocybe aegerita</name>
    <dbReference type="NCBI Taxonomy" id="1973307"/>
    <lineage>
        <taxon>Eukaryota</taxon>
        <taxon>Fungi</taxon>
        <taxon>Dikarya</taxon>
        <taxon>Basidiomycota</taxon>
        <taxon>Agaricomycotina</taxon>
        <taxon>Agaricomycetes</taxon>
        <taxon>Agaricomycetidae</taxon>
        <taxon>Agaricales</taxon>
        <taxon>Agaricineae</taxon>
        <taxon>Bolbitiaceae</taxon>
        <taxon>Cyclocybe</taxon>
    </lineage>
</organism>
<evidence type="ECO:0000313" key="3">
    <source>
        <dbReference type="Proteomes" id="UP000467700"/>
    </source>
</evidence>
<dbReference type="InterPro" id="IPR029058">
    <property type="entry name" value="AB_hydrolase_fold"/>
</dbReference>
<name>A0A8S0W2K3_CYCAE</name>
<dbReference type="Gene3D" id="3.40.50.1820">
    <property type="entry name" value="alpha/beta hydrolase"/>
    <property type="match status" value="1"/>
</dbReference>
<dbReference type="AlphaFoldDB" id="A0A8S0W2K3"/>
<keyword evidence="1" id="KW-1133">Transmembrane helix</keyword>
<dbReference type="SUPFAM" id="SSF53474">
    <property type="entry name" value="alpha/beta-Hydrolases"/>
    <property type="match status" value="1"/>
</dbReference>
<dbReference type="PANTHER" id="PTHR37471:SF1">
    <property type="entry name" value="AB HYDROLASE-1 DOMAIN-CONTAINING PROTEIN"/>
    <property type="match status" value="1"/>
</dbReference>
<keyword evidence="1" id="KW-0472">Membrane</keyword>